<feature type="domain" description="Copper type II ascorbate-dependent monooxygenase C-terminal" evidence="3">
    <location>
        <begin position="478"/>
        <end position="578"/>
    </location>
</feature>
<dbReference type="SUPFAM" id="SSF49742">
    <property type="entry name" value="PHM/PNGase F"/>
    <property type="match status" value="2"/>
</dbReference>
<dbReference type="InterPro" id="IPR008977">
    <property type="entry name" value="PHM/PNGase_F_dom_sf"/>
</dbReference>
<dbReference type="PANTHER" id="PTHR43640">
    <property type="entry name" value="OS07G0260300 PROTEIN"/>
    <property type="match status" value="1"/>
</dbReference>
<organism evidence="4 5">
    <name type="scientific">Patiriisocius hiemis</name>
    <dbReference type="NCBI Taxonomy" id="3075604"/>
    <lineage>
        <taxon>Bacteria</taxon>
        <taxon>Pseudomonadati</taxon>
        <taxon>Bacteroidota</taxon>
        <taxon>Flavobacteriia</taxon>
        <taxon>Flavobacteriales</taxon>
        <taxon>Flavobacteriaceae</taxon>
        <taxon>Patiriisocius</taxon>
    </lineage>
</organism>
<proteinExistence type="predicted"/>
<dbReference type="Pfam" id="PF03712">
    <property type="entry name" value="Cu2_monoox_C"/>
    <property type="match status" value="1"/>
</dbReference>
<dbReference type="RefSeq" id="WP_311331521.1">
    <property type="nucleotide sequence ID" value="NZ_JAVRHZ010000001.1"/>
</dbReference>
<comment type="caution">
    <text evidence="4">The sequence shown here is derived from an EMBL/GenBank/DDBJ whole genome shotgun (WGS) entry which is preliminary data.</text>
</comment>
<dbReference type="InterPro" id="IPR024548">
    <property type="entry name" value="Cu2_monoox_C"/>
</dbReference>
<dbReference type="InterPro" id="IPR047262">
    <property type="entry name" value="PRX-like1"/>
</dbReference>
<dbReference type="SUPFAM" id="SSF52833">
    <property type="entry name" value="Thioredoxin-like"/>
    <property type="match status" value="1"/>
</dbReference>
<dbReference type="Pfam" id="PF00578">
    <property type="entry name" value="AhpC-TSA"/>
    <property type="match status" value="1"/>
</dbReference>
<protein>
    <submittedName>
        <fullName evidence="4">Redoxin domain-containing protein</fullName>
    </submittedName>
</protein>
<evidence type="ECO:0000313" key="4">
    <source>
        <dbReference type="EMBL" id="MDT0554560.1"/>
    </source>
</evidence>
<dbReference type="Gene3D" id="2.60.120.310">
    <property type="entry name" value="Copper type II, ascorbate-dependent monooxygenase, N-terminal domain"/>
    <property type="match status" value="1"/>
</dbReference>
<dbReference type="Proteomes" id="UP001254488">
    <property type="component" value="Unassembled WGS sequence"/>
</dbReference>
<dbReference type="PROSITE" id="PS51257">
    <property type="entry name" value="PROKAR_LIPOPROTEIN"/>
    <property type="match status" value="1"/>
</dbReference>
<name>A0ABU2YBG3_9FLAO</name>
<dbReference type="InterPro" id="IPR000866">
    <property type="entry name" value="AhpC/TSA"/>
</dbReference>
<dbReference type="InterPro" id="IPR036939">
    <property type="entry name" value="Cu2_ascorb_mOase_N_sf"/>
</dbReference>
<keyword evidence="1" id="KW-1015">Disulfide bond</keyword>
<dbReference type="InterPro" id="IPR036249">
    <property type="entry name" value="Thioredoxin-like_sf"/>
</dbReference>
<dbReference type="EMBL" id="JAVRHZ010000001">
    <property type="protein sequence ID" value="MDT0554560.1"/>
    <property type="molecule type" value="Genomic_DNA"/>
</dbReference>
<sequence length="583" mass="66343">MLSIKKHLFFLFIITLIISCNNTPKPIADNRQNDYALYDADGGFHRLSSYNNSKAIVLFVQGNGCPIVRNALTDFHAIVNDFSEKGFTFFMLNSNIQDSKETVKKEASEFNFKVPVLLDKYQLIAEELDITITAEAIILHPTTREILYRGPINNRLDYEAQKTKPTETHLRDALSTIVKKRTPVSQQEVTRGCKVTRLSELEKDKKLTYTKDIAPILAKNCVQCHRDDGIAPWSMKDYQTVAGWSAMIKEVLLSRRMPPTKLDPTIGEFSNVNILPDSNRRKIINWIDAGLDPGIGKDTLTSIAQKDTIEWQGGTPDKIVSIKEETIPASELIPYRVQELALDLEMDLWLKGIEIKTDNKKVVHHVVVTSTSTPKSNPILNRESRQWLDDLLGVSGDGQNDITFYPNNSGKLLKKGDKIIVQIHYTPSGKIEKDKTKIGLYYHDSIPSKEHYVITPFDTKIEILPHAQNHKEIVYDSIKKNIKLYSIFPHMHYRGSSISTYVMYPNGIKKILLSVPDYNFNWQQNYILKEPLDIPAGSKLIVEGVYDNTYQNPINPDPTSSVSYGRQSYDEMLCAFFSYTITE</sequence>
<evidence type="ECO:0000313" key="5">
    <source>
        <dbReference type="Proteomes" id="UP001254488"/>
    </source>
</evidence>
<evidence type="ECO:0000259" key="3">
    <source>
        <dbReference type="Pfam" id="PF03712"/>
    </source>
</evidence>
<dbReference type="Gene3D" id="2.60.120.230">
    <property type="match status" value="1"/>
</dbReference>
<feature type="domain" description="Alkyl hydroperoxide reductase subunit C/ Thiol specific antioxidant" evidence="2">
    <location>
        <begin position="34"/>
        <end position="135"/>
    </location>
</feature>
<dbReference type="PANTHER" id="PTHR43640:SF1">
    <property type="entry name" value="THIOREDOXIN-DEPENDENT PEROXIREDOXIN"/>
    <property type="match status" value="1"/>
</dbReference>
<keyword evidence="5" id="KW-1185">Reference proteome</keyword>
<accession>A0ABU2YBG3</accession>
<evidence type="ECO:0000256" key="1">
    <source>
        <dbReference type="ARBA" id="ARBA00023157"/>
    </source>
</evidence>
<gene>
    <name evidence="4" type="ORF">RM538_00985</name>
</gene>
<dbReference type="InterPro" id="IPR014784">
    <property type="entry name" value="Cu2_ascorb_mOase-like_C"/>
</dbReference>
<dbReference type="Gene3D" id="3.40.30.10">
    <property type="entry name" value="Glutaredoxin"/>
    <property type="match status" value="1"/>
</dbReference>
<evidence type="ECO:0000259" key="2">
    <source>
        <dbReference type="Pfam" id="PF00578"/>
    </source>
</evidence>
<reference evidence="4 5" key="1">
    <citation type="submission" date="2023-09" db="EMBL/GenBank/DDBJ databases">
        <authorList>
            <person name="Rey-Velasco X."/>
        </authorList>
    </citation>
    <scope>NUCLEOTIDE SEQUENCE [LARGE SCALE GENOMIC DNA]</scope>
    <source>
        <strain evidence="4 5">W242</strain>
    </source>
</reference>